<protein>
    <submittedName>
        <fullName evidence="1">Uncharacterized protein</fullName>
    </submittedName>
</protein>
<evidence type="ECO:0000313" key="2">
    <source>
        <dbReference type="Proteomes" id="UP000318331"/>
    </source>
</evidence>
<reference evidence="1 2" key="1">
    <citation type="submission" date="2019-06" db="EMBL/GenBank/DDBJ databases">
        <title>Sequencing the genomes of 1000 actinobacteria strains.</title>
        <authorList>
            <person name="Klenk H.-P."/>
        </authorList>
    </citation>
    <scope>NUCLEOTIDE SEQUENCE [LARGE SCALE GENOMIC DNA]</scope>
    <source>
        <strain evidence="1 2">DSM 18031</strain>
    </source>
</reference>
<comment type="caution">
    <text evidence="1">The sequence shown here is derived from an EMBL/GenBank/DDBJ whole genome shotgun (WGS) entry which is preliminary data.</text>
</comment>
<dbReference type="EMBL" id="VFPN01000001">
    <property type="protein sequence ID" value="TQM66132.1"/>
    <property type="molecule type" value="Genomic_DNA"/>
</dbReference>
<keyword evidence="2" id="KW-1185">Reference proteome</keyword>
<proteinExistence type="predicted"/>
<sequence>MPPASLINSFGFILNSFLNSSQQLRFQILSVSSANERRKTRPIWCFKPRDAVGENDVVNGYPVFVTVGKNKQSVKKTVTPA</sequence>
<dbReference type="Proteomes" id="UP000318331">
    <property type="component" value="Unassembled WGS sequence"/>
</dbReference>
<accession>A0A543I699</accession>
<dbReference type="AlphaFoldDB" id="A0A543I699"/>
<evidence type="ECO:0000313" key="1">
    <source>
        <dbReference type="EMBL" id="TQM66132.1"/>
    </source>
</evidence>
<name>A0A543I699_9MICO</name>
<gene>
    <name evidence="1" type="ORF">FB466_0960</name>
</gene>
<organism evidence="1 2">
    <name type="scientific">Klugiella xanthotipulae</name>
    <dbReference type="NCBI Taxonomy" id="244735"/>
    <lineage>
        <taxon>Bacteria</taxon>
        <taxon>Bacillati</taxon>
        <taxon>Actinomycetota</taxon>
        <taxon>Actinomycetes</taxon>
        <taxon>Micrococcales</taxon>
        <taxon>Microbacteriaceae</taxon>
        <taxon>Klugiella</taxon>
    </lineage>
</organism>